<dbReference type="SUPFAM" id="SSF51569">
    <property type="entry name" value="Aldolase"/>
    <property type="match status" value="1"/>
</dbReference>
<dbReference type="InterPro" id="IPR011343">
    <property type="entry name" value="DeoC"/>
</dbReference>
<name>A0ABT8BKD2_9HYPH</name>
<gene>
    <name evidence="8" type="primary">deoC</name>
    <name evidence="8" type="ORF">QWZ12_18835</name>
</gene>
<evidence type="ECO:0000313" key="8">
    <source>
        <dbReference type="EMBL" id="MDN3592654.1"/>
    </source>
</evidence>
<dbReference type="InterPro" id="IPR002915">
    <property type="entry name" value="DeoC/FbaB/LacD_aldolase"/>
</dbReference>
<dbReference type="InterPro" id="IPR013785">
    <property type="entry name" value="Aldolase_TIM"/>
</dbReference>
<accession>A0ABT8BKD2</accession>
<dbReference type="PANTHER" id="PTHR10889">
    <property type="entry name" value="DEOXYRIBOSE-PHOSPHATE ALDOLASE"/>
    <property type="match status" value="1"/>
</dbReference>
<dbReference type="SMART" id="SM01133">
    <property type="entry name" value="DeoC"/>
    <property type="match status" value="1"/>
</dbReference>
<evidence type="ECO:0000256" key="5">
    <source>
        <dbReference type="ARBA" id="ARBA00023270"/>
    </source>
</evidence>
<comment type="caution">
    <text evidence="8">The sequence shown here is derived from an EMBL/GenBank/DDBJ whole genome shotgun (WGS) entry which is preliminary data.</text>
</comment>
<protein>
    <recommendedName>
        <fullName evidence="3 7">Deoxyribose-phosphate aldolase</fullName>
        <ecNumber evidence="3 7">4.1.2.4</ecNumber>
    </recommendedName>
</protein>
<dbReference type="PIRSF" id="PIRSF001357">
    <property type="entry name" value="DeoC"/>
    <property type="match status" value="1"/>
</dbReference>
<dbReference type="NCBIfam" id="TIGR00126">
    <property type="entry name" value="deoC"/>
    <property type="match status" value="1"/>
</dbReference>
<evidence type="ECO:0000256" key="7">
    <source>
        <dbReference type="NCBIfam" id="TIGR00126"/>
    </source>
</evidence>
<dbReference type="RefSeq" id="WP_238221670.1">
    <property type="nucleotide sequence ID" value="NZ_BPQD01000002.1"/>
</dbReference>
<dbReference type="PANTHER" id="PTHR10889:SF3">
    <property type="entry name" value="DEOXYRIBOSE-PHOSPHATE ALDOLASE"/>
    <property type="match status" value="1"/>
</dbReference>
<keyword evidence="4 8" id="KW-0456">Lyase</keyword>
<evidence type="ECO:0000256" key="3">
    <source>
        <dbReference type="ARBA" id="ARBA00012515"/>
    </source>
</evidence>
<evidence type="ECO:0000256" key="4">
    <source>
        <dbReference type="ARBA" id="ARBA00023239"/>
    </source>
</evidence>
<evidence type="ECO:0000256" key="2">
    <source>
        <dbReference type="ARBA" id="ARBA00009473"/>
    </source>
</evidence>
<organism evidence="8 9">
    <name type="scientific">Methylobacterium adhaesivum</name>
    <dbReference type="NCBI Taxonomy" id="333297"/>
    <lineage>
        <taxon>Bacteria</taxon>
        <taxon>Pseudomonadati</taxon>
        <taxon>Pseudomonadota</taxon>
        <taxon>Alphaproteobacteria</taxon>
        <taxon>Hyphomicrobiales</taxon>
        <taxon>Methylobacteriaceae</taxon>
        <taxon>Methylobacterium</taxon>
    </lineage>
</organism>
<comment type="similarity">
    <text evidence="2">Belongs to the DeoC/FbaB aldolase family. DeoC type 2 subfamily.</text>
</comment>
<dbReference type="EMBL" id="JAUFPX010000018">
    <property type="protein sequence ID" value="MDN3592654.1"/>
    <property type="molecule type" value="Genomic_DNA"/>
</dbReference>
<keyword evidence="5" id="KW-0704">Schiff base</keyword>
<comment type="pathway">
    <text evidence="1">Carbohydrate degradation; 2-deoxy-D-ribose 1-phosphate degradation; D-glyceraldehyde 3-phosphate and acetaldehyde from 2-deoxy-alpha-D-ribose 1-phosphate: step 2/2.</text>
</comment>
<evidence type="ECO:0000256" key="1">
    <source>
        <dbReference type="ARBA" id="ARBA00004816"/>
    </source>
</evidence>
<dbReference type="Proteomes" id="UP001224644">
    <property type="component" value="Unassembled WGS sequence"/>
</dbReference>
<comment type="catalytic activity">
    <reaction evidence="6">
        <text>2-deoxy-D-ribose 5-phosphate = D-glyceraldehyde 3-phosphate + acetaldehyde</text>
        <dbReference type="Rhea" id="RHEA:12821"/>
        <dbReference type="ChEBI" id="CHEBI:15343"/>
        <dbReference type="ChEBI" id="CHEBI:59776"/>
        <dbReference type="ChEBI" id="CHEBI:62877"/>
        <dbReference type="EC" id="4.1.2.4"/>
    </reaction>
</comment>
<dbReference type="EC" id="4.1.2.4" evidence="3 7"/>
<evidence type="ECO:0000256" key="6">
    <source>
        <dbReference type="ARBA" id="ARBA00048791"/>
    </source>
</evidence>
<evidence type="ECO:0000313" key="9">
    <source>
        <dbReference type="Proteomes" id="UP001224644"/>
    </source>
</evidence>
<sequence length="242" mass="24694">MTDARIARRALPLLDLTDLSDACTEAAIAALCGAARASGVAAVCVWPRFVAQAARALSGSSVRVATVINFPGGGEDTMRAVADTREALADGAEEIDLVLPYHALRDGRPEAARAMVEAVRAACGGACLKVILETGLLETPDLIAAASRLALAAGADMIKTSTGKTAVSATPEAAEIMLHALKAADGRRGLKVSGGIRTVADAGLYLAIADRIMGPDWASPDTFRIGTSALHAAIVTALEPAP</sequence>
<keyword evidence="9" id="KW-1185">Reference proteome</keyword>
<dbReference type="Gene3D" id="3.20.20.70">
    <property type="entry name" value="Aldolase class I"/>
    <property type="match status" value="1"/>
</dbReference>
<dbReference type="GO" id="GO:0004139">
    <property type="term" value="F:deoxyribose-phosphate aldolase activity"/>
    <property type="evidence" value="ECO:0007669"/>
    <property type="project" value="UniProtKB-EC"/>
</dbReference>
<proteinExistence type="inferred from homology"/>
<dbReference type="Pfam" id="PF01791">
    <property type="entry name" value="DeoC"/>
    <property type="match status" value="1"/>
</dbReference>
<reference evidence="9" key="1">
    <citation type="journal article" date="2019" name="Int. J. Syst. Evol. Microbiol.">
        <title>The Global Catalogue of Microorganisms (GCM) 10K type strain sequencing project: providing services to taxonomists for standard genome sequencing and annotation.</title>
        <authorList>
            <consortium name="The Broad Institute Genomics Platform"/>
            <consortium name="The Broad Institute Genome Sequencing Center for Infectious Disease"/>
            <person name="Wu L."/>
            <person name="Ma J."/>
        </authorList>
    </citation>
    <scope>NUCLEOTIDE SEQUENCE [LARGE SCALE GENOMIC DNA]</scope>
    <source>
        <strain evidence="9">CECT 7069</strain>
    </source>
</reference>